<dbReference type="PANTHER" id="PTHR47816">
    <property type="entry name" value="RIBOSOMAL RNA SMALL SUBUNIT METHYLTRANSFERASE C"/>
    <property type="match status" value="1"/>
</dbReference>
<dbReference type="GO" id="GO:0008168">
    <property type="term" value="F:methyltransferase activity"/>
    <property type="evidence" value="ECO:0007669"/>
    <property type="project" value="UniProtKB-KW"/>
</dbReference>
<dbReference type="SUPFAM" id="SSF53335">
    <property type="entry name" value="S-adenosyl-L-methionine-dependent methyltransferases"/>
    <property type="match status" value="1"/>
</dbReference>
<name>A0ABT0TYN3_9BACT</name>
<keyword evidence="2" id="KW-0808">Transferase</keyword>
<organism evidence="5 6">
    <name type="scientific">Aporhodopirellula aestuarii</name>
    <dbReference type="NCBI Taxonomy" id="2950107"/>
    <lineage>
        <taxon>Bacteria</taxon>
        <taxon>Pseudomonadati</taxon>
        <taxon>Planctomycetota</taxon>
        <taxon>Planctomycetia</taxon>
        <taxon>Pirellulales</taxon>
        <taxon>Pirellulaceae</taxon>
        <taxon>Aporhodopirellula</taxon>
    </lineage>
</organism>
<dbReference type="EMBL" id="JAMQBK010000008">
    <property type="protein sequence ID" value="MCM2369368.1"/>
    <property type="molecule type" value="Genomic_DNA"/>
</dbReference>
<dbReference type="Pfam" id="PF05175">
    <property type="entry name" value="MTS"/>
    <property type="match status" value="1"/>
</dbReference>
<dbReference type="PANTHER" id="PTHR47816:SF4">
    <property type="entry name" value="RIBOSOMAL RNA SMALL SUBUNIT METHYLTRANSFERASE C"/>
    <property type="match status" value="1"/>
</dbReference>
<evidence type="ECO:0000256" key="1">
    <source>
        <dbReference type="ARBA" id="ARBA00022603"/>
    </source>
</evidence>
<proteinExistence type="predicted"/>
<evidence type="ECO:0000256" key="3">
    <source>
        <dbReference type="ARBA" id="ARBA00022691"/>
    </source>
</evidence>
<dbReference type="Gene3D" id="3.40.50.150">
    <property type="entry name" value="Vaccinia Virus protein VP39"/>
    <property type="match status" value="2"/>
</dbReference>
<keyword evidence="6" id="KW-1185">Reference proteome</keyword>
<dbReference type="Proteomes" id="UP001202961">
    <property type="component" value="Unassembled WGS sequence"/>
</dbReference>
<evidence type="ECO:0000313" key="6">
    <source>
        <dbReference type="Proteomes" id="UP001202961"/>
    </source>
</evidence>
<accession>A0ABT0TYN3</accession>
<protein>
    <submittedName>
        <fullName evidence="5">Class I SAM-dependent methyltransferase</fullName>
    </submittedName>
</protein>
<dbReference type="GO" id="GO:0032259">
    <property type="term" value="P:methylation"/>
    <property type="evidence" value="ECO:0007669"/>
    <property type="project" value="UniProtKB-KW"/>
</dbReference>
<sequence length="351" mass="39118">MSIPQSLPPLPSEQLLIEAIDNCAFANCLVVSPGRGQSGWHAKSLCPSGKVSLWYVDSFRAAQSRVTAVSADVDVEVLCSADLPQDPIQLALIPVLQRGEAEMTRDVLQQAHERLEIGGVMMSSVNNPKDRWLREQMQALFDKVNCKQTPSGWVYTATKRRALKKHRNFDAEFTFREQDRLITVFSRPSVFSHRSLDLAARRLISNSEVRPGDRVLDFGCGSGAVGLASAIRSESGDVFAVDCNARAIECVRRGAERNEISNLTATLNHDGQLPQIMGCDLALLNPPYYGDFAIAEHFLRTATKLIVDGGRALVVTKMRDEYHSRPWPNLWLESETEASGYQLLTYRKHDF</sequence>
<dbReference type="InterPro" id="IPR046977">
    <property type="entry name" value="RsmC/RlmG"/>
</dbReference>
<keyword evidence="3" id="KW-0949">S-adenosyl-L-methionine</keyword>
<dbReference type="InterPro" id="IPR007848">
    <property type="entry name" value="Small_mtfrase_dom"/>
</dbReference>
<dbReference type="RefSeq" id="WP_250927039.1">
    <property type="nucleotide sequence ID" value="NZ_JAMQBK010000008.1"/>
</dbReference>
<evidence type="ECO:0000259" key="4">
    <source>
        <dbReference type="Pfam" id="PF05175"/>
    </source>
</evidence>
<dbReference type="InterPro" id="IPR029063">
    <property type="entry name" value="SAM-dependent_MTases_sf"/>
</dbReference>
<reference evidence="5 6" key="1">
    <citation type="journal article" date="2022" name="Syst. Appl. Microbiol.">
        <title>Rhodopirellula aestuarii sp. nov., a novel member of the genus Rhodopirellula isolated from brackish sediments collected in the Tagus River estuary, Portugal.</title>
        <authorList>
            <person name="Vitorino I.R."/>
            <person name="Klimek D."/>
            <person name="Calusinska M."/>
            <person name="Lobo-da-Cunha A."/>
            <person name="Vasconcelos V."/>
            <person name="Lage O.M."/>
        </authorList>
    </citation>
    <scope>NUCLEOTIDE SEQUENCE [LARGE SCALE GENOMIC DNA]</scope>
    <source>
        <strain evidence="5 6">ICT_H3.1</strain>
    </source>
</reference>
<gene>
    <name evidence="5" type="ORF">NB063_01905</name>
</gene>
<dbReference type="CDD" id="cd02440">
    <property type="entry name" value="AdoMet_MTases"/>
    <property type="match status" value="1"/>
</dbReference>
<evidence type="ECO:0000313" key="5">
    <source>
        <dbReference type="EMBL" id="MCM2369368.1"/>
    </source>
</evidence>
<keyword evidence="1 5" id="KW-0489">Methyltransferase</keyword>
<comment type="caution">
    <text evidence="5">The sequence shown here is derived from an EMBL/GenBank/DDBJ whole genome shotgun (WGS) entry which is preliminary data.</text>
</comment>
<evidence type="ECO:0000256" key="2">
    <source>
        <dbReference type="ARBA" id="ARBA00022679"/>
    </source>
</evidence>
<feature type="domain" description="Methyltransferase small" evidence="4">
    <location>
        <begin position="182"/>
        <end position="324"/>
    </location>
</feature>